<feature type="region of interest" description="Disordered" evidence="1">
    <location>
        <begin position="139"/>
        <end position="325"/>
    </location>
</feature>
<evidence type="ECO:0000313" key="3">
    <source>
        <dbReference type="EMBL" id="NCJ07109.1"/>
    </source>
</evidence>
<name>A0A8K1ZXQ1_9CYAN</name>
<dbReference type="Proteomes" id="UP000607397">
    <property type="component" value="Unassembled WGS sequence"/>
</dbReference>
<reference evidence="3" key="1">
    <citation type="submission" date="2019-12" db="EMBL/GenBank/DDBJ databases">
        <title>High-Quality draft genome sequences of three cyanobacteria isolated from the limestone walls of the Old Cathedral of Coimbra.</title>
        <authorList>
            <person name="Tiago I."/>
            <person name="Soares F."/>
            <person name="Portugal A."/>
        </authorList>
    </citation>
    <scope>NUCLEOTIDE SEQUENCE [LARGE SCALE GENOMIC DNA]</scope>
    <source>
        <strain evidence="3">C</strain>
    </source>
</reference>
<keyword evidence="2" id="KW-0812">Transmembrane</keyword>
<feature type="compositionally biased region" description="Basic and acidic residues" evidence="1">
    <location>
        <begin position="314"/>
        <end position="325"/>
    </location>
</feature>
<feature type="transmembrane region" description="Helical" evidence="2">
    <location>
        <begin position="37"/>
        <end position="55"/>
    </location>
</feature>
<proteinExistence type="predicted"/>
<dbReference type="RefSeq" id="WP_161825585.1">
    <property type="nucleotide sequence ID" value="NZ_WVIC01000021.1"/>
</dbReference>
<feature type="region of interest" description="Disordered" evidence="1">
    <location>
        <begin position="86"/>
        <end position="114"/>
    </location>
</feature>
<feature type="compositionally biased region" description="Basic and acidic residues" evidence="1">
    <location>
        <begin position="99"/>
        <end position="114"/>
    </location>
</feature>
<feature type="compositionally biased region" description="Low complexity" evidence="1">
    <location>
        <begin position="218"/>
        <end position="239"/>
    </location>
</feature>
<organism evidence="3 4">
    <name type="scientific">Petrachloros mirabilis ULC683</name>
    <dbReference type="NCBI Taxonomy" id="2781853"/>
    <lineage>
        <taxon>Bacteria</taxon>
        <taxon>Bacillati</taxon>
        <taxon>Cyanobacteriota</taxon>
        <taxon>Cyanophyceae</taxon>
        <taxon>Synechococcales</taxon>
        <taxon>Petrachlorosaceae</taxon>
        <taxon>Petrachloros</taxon>
        <taxon>Petrachloros mirabilis</taxon>
    </lineage>
</organism>
<evidence type="ECO:0000313" key="4">
    <source>
        <dbReference type="Proteomes" id="UP000607397"/>
    </source>
</evidence>
<comment type="caution">
    <text evidence="3">The sequence shown here is derived from an EMBL/GenBank/DDBJ whole genome shotgun (WGS) entry which is preliminary data.</text>
</comment>
<evidence type="ECO:0008006" key="5">
    <source>
        <dbReference type="Google" id="ProtNLM"/>
    </source>
</evidence>
<evidence type="ECO:0000256" key="2">
    <source>
        <dbReference type="SAM" id="Phobius"/>
    </source>
</evidence>
<dbReference type="Pfam" id="PF07444">
    <property type="entry name" value="Ycf66_N"/>
    <property type="match status" value="1"/>
</dbReference>
<dbReference type="EMBL" id="WVIC01000021">
    <property type="protein sequence ID" value="NCJ07109.1"/>
    <property type="molecule type" value="Genomic_DNA"/>
</dbReference>
<gene>
    <name evidence="3" type="ORF">GS597_11445</name>
</gene>
<keyword evidence="2" id="KW-0472">Membrane</keyword>
<feature type="compositionally biased region" description="Polar residues" evidence="1">
    <location>
        <begin position="301"/>
        <end position="313"/>
    </location>
</feature>
<dbReference type="InterPro" id="IPR010004">
    <property type="entry name" value="Uncharacterised_Ycf66"/>
</dbReference>
<sequence>MSFGTPVPLLLGIVLIICAVALFFIDRLKPGYERDSDKIYAILLLISALVLLTHWNMELTLSFQQMIMAGMLATLLIENIRNRVPRGNVRSPESVPPARPEDYRPSRSRAAYDEPMRANVHAALEDDYLAEDQFARARRIRGEGRGEPRPTYRQESYRQDTYLEDIPEEPQPSRRSRRPPSPLPYEEEAYSKPPSRRRSPLQLQGDEVDSRSSSSDLGYASTSYSESSYGKSASSEMGSTKQRRRNGSSAFDLISSDPGFSDPGADLSSTESRRRRTRKSYTDGEYVDYEPLDTPQYPDQYPSSVTNGASELDNSSHFDDDPNLL</sequence>
<keyword evidence="2" id="KW-1133">Transmembrane helix</keyword>
<feature type="transmembrane region" description="Helical" evidence="2">
    <location>
        <begin position="6"/>
        <end position="25"/>
    </location>
</feature>
<accession>A0A8K1ZXQ1</accession>
<evidence type="ECO:0000256" key="1">
    <source>
        <dbReference type="SAM" id="MobiDB-lite"/>
    </source>
</evidence>
<feature type="compositionally biased region" description="Basic and acidic residues" evidence="1">
    <location>
        <begin position="140"/>
        <end position="158"/>
    </location>
</feature>
<protein>
    <recommendedName>
        <fullName evidence="5">Ycf66</fullName>
    </recommendedName>
</protein>
<dbReference type="AlphaFoldDB" id="A0A8K1ZXQ1"/>
<keyword evidence="4" id="KW-1185">Reference proteome</keyword>